<evidence type="ECO:0000256" key="3">
    <source>
        <dbReference type="SAM" id="Coils"/>
    </source>
</evidence>
<evidence type="ECO:0000259" key="5">
    <source>
        <dbReference type="Pfam" id="PF25990"/>
    </source>
</evidence>
<feature type="coiled-coil region" evidence="3">
    <location>
        <begin position="99"/>
        <end position="126"/>
    </location>
</feature>
<dbReference type="SUPFAM" id="SSF111369">
    <property type="entry name" value="HlyD-like secretion proteins"/>
    <property type="match status" value="1"/>
</dbReference>
<keyword evidence="7" id="KW-1185">Reference proteome</keyword>
<dbReference type="RefSeq" id="WP_125137638.1">
    <property type="nucleotide sequence ID" value="NZ_LR130778.1"/>
</dbReference>
<dbReference type="Gene3D" id="2.40.30.170">
    <property type="match status" value="1"/>
</dbReference>
<name>A0A3P7PHX0_9FIRM</name>
<protein>
    <recommendedName>
        <fullName evidence="5">YknX-like beta-barrel domain-containing protein</fullName>
    </recommendedName>
</protein>
<dbReference type="Pfam" id="PF25990">
    <property type="entry name" value="Beta-barrel_YknX"/>
    <property type="match status" value="1"/>
</dbReference>
<dbReference type="InterPro" id="IPR058636">
    <property type="entry name" value="Beta-barrel_YknX"/>
</dbReference>
<dbReference type="Proteomes" id="UP000279029">
    <property type="component" value="Chromosome"/>
</dbReference>
<dbReference type="PANTHER" id="PTHR32347">
    <property type="entry name" value="EFFLUX SYSTEM COMPONENT YKNX-RELATED"/>
    <property type="match status" value="1"/>
</dbReference>
<evidence type="ECO:0000256" key="4">
    <source>
        <dbReference type="SAM" id="Phobius"/>
    </source>
</evidence>
<comment type="subcellular location">
    <subcellularLocation>
        <location evidence="1">Cell envelope</location>
    </subcellularLocation>
</comment>
<dbReference type="Gene3D" id="1.10.287.470">
    <property type="entry name" value="Helix hairpin bin"/>
    <property type="match status" value="1"/>
</dbReference>
<reference evidence="6 7" key="1">
    <citation type="submission" date="2018-09" db="EMBL/GenBank/DDBJ databases">
        <authorList>
            <person name="Postec A."/>
        </authorList>
    </citation>
    <scope>NUCLEOTIDE SEQUENCE [LARGE SCALE GENOMIC DNA]</scope>
    <source>
        <strain evidence="6">70B-A</strain>
    </source>
</reference>
<dbReference type="PANTHER" id="PTHR32347:SF14">
    <property type="entry name" value="EFFLUX SYSTEM COMPONENT YKNX-RELATED"/>
    <property type="match status" value="1"/>
</dbReference>
<keyword evidence="4" id="KW-0472">Membrane</keyword>
<dbReference type="Gene3D" id="2.40.50.100">
    <property type="match status" value="1"/>
</dbReference>
<sequence>MKKKILIAVFIIGIIAIMIVYNLNKDTTGEGGFGGGKAQEVEVTAIQREDLYSSILITGTVMESNKWEVISNTPLQIKEVLVEVGDYVTIGQALFTVDMTDLEAELKQAKLNYDIQTLQLEKLRSQSSTSTAMGGEIALELSRLSVSTAEKFLEEQRMNLEKSRILLNEGFISQEEYNTMTKAVEEAENQLATSKLDLKRAEDDLAALLKSNNQANQSTQIDVTIQVKNLESLKMNITTLENHIQEISDLTYATGEGVVTEVHISKGEQSPSLAPMLTLMDMNKMKVAANLREYDIKDIVIGQKVLITGDAISKSASVEGEVSFIAPKAVQALVNGKEATTVPIEITITKDMDQLKPGYTADCEITTSFKEQVLVASYDMFKDDRDNNKLAYVVTEDGTVEERVVELGIVSDFDAEVVEGLEEGELVINNPSLSLKDGIKVKIVNDLEKEGM</sequence>
<organism evidence="6 7">
    <name type="scientific">Petrocella atlantisensis</name>
    <dbReference type="NCBI Taxonomy" id="2173034"/>
    <lineage>
        <taxon>Bacteria</taxon>
        <taxon>Bacillati</taxon>
        <taxon>Bacillota</taxon>
        <taxon>Clostridia</taxon>
        <taxon>Lachnospirales</taxon>
        <taxon>Vallitaleaceae</taxon>
        <taxon>Petrocella</taxon>
    </lineage>
</organism>
<evidence type="ECO:0000313" key="6">
    <source>
        <dbReference type="EMBL" id="VDN48518.1"/>
    </source>
</evidence>
<gene>
    <name evidence="6" type="ORF">PATL70BA_2616</name>
</gene>
<dbReference type="AlphaFoldDB" id="A0A3P7PHX0"/>
<keyword evidence="2 3" id="KW-0175">Coiled coil</keyword>
<accession>A0A3P7PHX0</accession>
<keyword evidence="4" id="KW-0812">Transmembrane</keyword>
<dbReference type="InterPro" id="IPR050465">
    <property type="entry name" value="UPF0194_transport"/>
</dbReference>
<dbReference type="Gene3D" id="2.40.420.20">
    <property type="match status" value="1"/>
</dbReference>
<evidence type="ECO:0000256" key="2">
    <source>
        <dbReference type="ARBA" id="ARBA00023054"/>
    </source>
</evidence>
<dbReference type="GO" id="GO:0030313">
    <property type="term" value="C:cell envelope"/>
    <property type="evidence" value="ECO:0007669"/>
    <property type="project" value="UniProtKB-SubCell"/>
</dbReference>
<dbReference type="KEGG" id="cbar:PATL70BA_2616"/>
<feature type="transmembrane region" description="Helical" evidence="4">
    <location>
        <begin position="5"/>
        <end position="23"/>
    </location>
</feature>
<evidence type="ECO:0000313" key="7">
    <source>
        <dbReference type="Proteomes" id="UP000279029"/>
    </source>
</evidence>
<feature type="domain" description="YknX-like beta-barrel" evidence="5">
    <location>
        <begin position="285"/>
        <end position="365"/>
    </location>
</feature>
<evidence type="ECO:0000256" key="1">
    <source>
        <dbReference type="ARBA" id="ARBA00004196"/>
    </source>
</evidence>
<feature type="coiled-coil region" evidence="3">
    <location>
        <begin position="177"/>
        <end position="250"/>
    </location>
</feature>
<dbReference type="EMBL" id="LR130778">
    <property type="protein sequence ID" value="VDN48518.1"/>
    <property type="molecule type" value="Genomic_DNA"/>
</dbReference>
<proteinExistence type="predicted"/>
<keyword evidence="4" id="KW-1133">Transmembrane helix</keyword>
<dbReference type="OrthoDB" id="11589at2"/>